<dbReference type="Gene3D" id="3.30.70.1560">
    <property type="entry name" value="Alpha-L RNA-binding motif"/>
    <property type="match status" value="1"/>
</dbReference>
<dbReference type="OrthoDB" id="440619at2759"/>
<keyword evidence="7" id="KW-1185">Reference proteome</keyword>
<dbReference type="AlphaFoldDB" id="A0A0M0J3C9"/>
<dbReference type="PANTHER" id="PTHR47683">
    <property type="entry name" value="PSEUDOURIDINE SYNTHASE FAMILY PROTEIN-RELATED"/>
    <property type="match status" value="1"/>
</dbReference>
<dbReference type="InterPro" id="IPR018496">
    <property type="entry name" value="PsdUridine_synth_RsuA/RluB_CS"/>
</dbReference>
<keyword evidence="3" id="KW-0694">RNA-binding</keyword>
<keyword evidence="2" id="KW-0413">Isomerase</keyword>
<dbReference type="SUPFAM" id="SSF55120">
    <property type="entry name" value="Pseudouridine synthase"/>
    <property type="match status" value="1"/>
</dbReference>
<accession>A0A0M0J3C9</accession>
<organism evidence="6 7">
    <name type="scientific">Chrysochromulina tobinii</name>
    <dbReference type="NCBI Taxonomy" id="1460289"/>
    <lineage>
        <taxon>Eukaryota</taxon>
        <taxon>Haptista</taxon>
        <taxon>Haptophyta</taxon>
        <taxon>Prymnesiophyceae</taxon>
        <taxon>Prymnesiales</taxon>
        <taxon>Chrysochromulinaceae</taxon>
        <taxon>Chrysochromulina</taxon>
    </lineage>
</organism>
<feature type="region of interest" description="Disordered" evidence="4">
    <location>
        <begin position="309"/>
        <end position="348"/>
    </location>
</feature>
<dbReference type="InterPro" id="IPR002942">
    <property type="entry name" value="S4_RNA-bd"/>
</dbReference>
<comment type="similarity">
    <text evidence="1">Belongs to the pseudouridine synthase RsuA family.</text>
</comment>
<dbReference type="EMBL" id="JWZX01003392">
    <property type="protein sequence ID" value="KOO21064.1"/>
    <property type="molecule type" value="Genomic_DNA"/>
</dbReference>
<proteinExistence type="inferred from homology"/>
<evidence type="ECO:0000256" key="1">
    <source>
        <dbReference type="ARBA" id="ARBA00008348"/>
    </source>
</evidence>
<dbReference type="Pfam" id="PF01479">
    <property type="entry name" value="S4"/>
    <property type="match status" value="1"/>
</dbReference>
<dbReference type="InterPro" id="IPR000748">
    <property type="entry name" value="PsdUridine_synth_RsuA/RluB/E/F"/>
</dbReference>
<dbReference type="PANTHER" id="PTHR47683:SF2">
    <property type="entry name" value="RNA-BINDING S4 DOMAIN-CONTAINING PROTEIN"/>
    <property type="match status" value="1"/>
</dbReference>
<protein>
    <submittedName>
        <fullName evidence="6">Pseudouridylate synthase</fullName>
    </submittedName>
</protein>
<dbReference type="InterPro" id="IPR020094">
    <property type="entry name" value="TruA/RsuA/RluB/E/F_N"/>
</dbReference>
<dbReference type="Proteomes" id="UP000037460">
    <property type="component" value="Unassembled WGS sequence"/>
</dbReference>
<name>A0A0M0J3C9_9EUKA</name>
<dbReference type="InterPro" id="IPR036986">
    <property type="entry name" value="S4_RNA-bd_sf"/>
</dbReference>
<dbReference type="GO" id="GO:0009982">
    <property type="term" value="F:pseudouridine synthase activity"/>
    <property type="evidence" value="ECO:0007669"/>
    <property type="project" value="InterPro"/>
</dbReference>
<dbReference type="GO" id="GO:0001522">
    <property type="term" value="P:pseudouridine synthesis"/>
    <property type="evidence" value="ECO:0007669"/>
    <property type="project" value="InterPro"/>
</dbReference>
<dbReference type="Gene3D" id="3.30.70.580">
    <property type="entry name" value="Pseudouridine synthase I, catalytic domain, N-terminal subdomain"/>
    <property type="match status" value="1"/>
</dbReference>
<evidence type="ECO:0000259" key="5">
    <source>
        <dbReference type="SMART" id="SM00363"/>
    </source>
</evidence>
<comment type="caution">
    <text evidence="6">The sequence shown here is derived from an EMBL/GenBank/DDBJ whole genome shotgun (WGS) entry which is preliminary data.</text>
</comment>
<evidence type="ECO:0000256" key="3">
    <source>
        <dbReference type="PROSITE-ProRule" id="PRU00182"/>
    </source>
</evidence>
<dbReference type="InterPro" id="IPR006145">
    <property type="entry name" value="PsdUridine_synth_RsuA/RluA"/>
</dbReference>
<dbReference type="CDD" id="cd00165">
    <property type="entry name" value="S4"/>
    <property type="match status" value="1"/>
</dbReference>
<dbReference type="InterPro" id="IPR050343">
    <property type="entry name" value="RsuA_PseudoU_synthase"/>
</dbReference>
<dbReference type="PROSITE" id="PS01149">
    <property type="entry name" value="PSI_RSU"/>
    <property type="match status" value="1"/>
</dbReference>
<evidence type="ECO:0000313" key="7">
    <source>
        <dbReference type="Proteomes" id="UP000037460"/>
    </source>
</evidence>
<dbReference type="SMART" id="SM00363">
    <property type="entry name" value="S4"/>
    <property type="match status" value="1"/>
</dbReference>
<sequence>MWVVLAATYSIAAAAFILPTPPTPRRAVAASADIRAGRCATPRAELEPEGVRVNKALRATHSRRQADQLVADGRVQVNGAIVDAGTRLTRGDILSLDGAIVDWERLNPLEPSAQGEFVYLKMWKRRGVVCTTDQRQPNNIIDALGPVPGVTDRIYPIGRLDADSTGLILLTSDGGIVNGLLRSSARKSKEYIVSTDTRATDAQIARLARGVTITTVAQRDGQAKPLTAPTKPCVVERIATGHDECRLRFVLQEGRNRQIRRMCEAIGLNVVRLHRVQFADITLSGCRAAGDWCFLTDEEIDLCRSVAAPRASGREQGAGDETERAEAPPKSTAEEHAEELQAVGKSRG</sequence>
<feature type="domain" description="RNA-binding S4" evidence="5">
    <location>
        <begin position="51"/>
        <end position="114"/>
    </location>
</feature>
<dbReference type="GO" id="GO:0006364">
    <property type="term" value="P:rRNA processing"/>
    <property type="evidence" value="ECO:0007669"/>
    <property type="project" value="UniProtKB-ARBA"/>
</dbReference>
<gene>
    <name evidence="6" type="ORF">Ctob_002650</name>
</gene>
<feature type="compositionally biased region" description="Basic and acidic residues" evidence="4">
    <location>
        <begin position="321"/>
        <end position="339"/>
    </location>
</feature>
<evidence type="ECO:0000256" key="4">
    <source>
        <dbReference type="SAM" id="MobiDB-lite"/>
    </source>
</evidence>
<reference evidence="7" key="1">
    <citation type="journal article" date="2015" name="PLoS Genet.">
        <title>Genome Sequence and Transcriptome Analyses of Chrysochromulina tobin: Metabolic Tools for Enhanced Algal Fitness in the Prominent Order Prymnesiales (Haptophyceae).</title>
        <authorList>
            <person name="Hovde B.T."/>
            <person name="Deodato C.R."/>
            <person name="Hunsperger H.M."/>
            <person name="Ryken S.A."/>
            <person name="Yost W."/>
            <person name="Jha R.K."/>
            <person name="Patterson J."/>
            <person name="Monnat R.J. Jr."/>
            <person name="Barlow S.B."/>
            <person name="Starkenburg S.R."/>
            <person name="Cattolico R.A."/>
        </authorList>
    </citation>
    <scope>NUCLEOTIDE SEQUENCE</scope>
    <source>
        <strain evidence="7">CCMP291</strain>
    </source>
</reference>
<dbReference type="InterPro" id="IPR020103">
    <property type="entry name" value="PsdUridine_synth_cat_dom_sf"/>
</dbReference>
<evidence type="ECO:0000256" key="2">
    <source>
        <dbReference type="ARBA" id="ARBA00023235"/>
    </source>
</evidence>
<dbReference type="InterPro" id="IPR042092">
    <property type="entry name" value="PsdUridine_s_RsuA/RluB/E/F_cat"/>
</dbReference>
<dbReference type="SUPFAM" id="SSF55174">
    <property type="entry name" value="Alpha-L RNA-binding motif"/>
    <property type="match status" value="1"/>
</dbReference>
<dbReference type="NCBIfam" id="TIGR00093">
    <property type="entry name" value="pseudouridine synthase"/>
    <property type="match status" value="1"/>
</dbReference>
<dbReference type="Gene3D" id="3.10.290.10">
    <property type="entry name" value="RNA-binding S4 domain"/>
    <property type="match status" value="1"/>
</dbReference>
<evidence type="ECO:0000313" key="6">
    <source>
        <dbReference type="EMBL" id="KOO21064.1"/>
    </source>
</evidence>
<dbReference type="PROSITE" id="PS50889">
    <property type="entry name" value="S4"/>
    <property type="match status" value="1"/>
</dbReference>
<dbReference type="GO" id="GO:0003723">
    <property type="term" value="F:RNA binding"/>
    <property type="evidence" value="ECO:0007669"/>
    <property type="project" value="UniProtKB-KW"/>
</dbReference>
<dbReference type="Pfam" id="PF00849">
    <property type="entry name" value="PseudoU_synth_2"/>
    <property type="match status" value="1"/>
</dbReference>